<proteinExistence type="predicted"/>
<organism evidence="1 2">
    <name type="scientific">Oesophagostomum dentatum</name>
    <name type="common">Nodular worm</name>
    <dbReference type="NCBI Taxonomy" id="61180"/>
    <lineage>
        <taxon>Eukaryota</taxon>
        <taxon>Metazoa</taxon>
        <taxon>Ecdysozoa</taxon>
        <taxon>Nematoda</taxon>
        <taxon>Chromadorea</taxon>
        <taxon>Rhabditida</taxon>
        <taxon>Rhabditina</taxon>
        <taxon>Rhabditomorpha</taxon>
        <taxon>Strongyloidea</taxon>
        <taxon>Strongylidae</taxon>
        <taxon>Oesophagostomum</taxon>
    </lineage>
</organism>
<sequence length="331" mass="37910">LRIVPPCISDDPIDTRTERGKRGRKPAKIRLNKLLFCFSGTTLLSPLEKGHLLLKCDDGCFEDVKLKDIKGCNFPGAVGKEPVTTLWSAWLAASIFMMRDLDLEEKIKFHREGAVCFDSEALGAVPKMAYNKCVDWTEFICTTKKIVQHSPIEGNYFESSYDDALQAVRRELKKEEDRGKREKSGPIGYIAGEGSIGLERDGMRGEILTRMVTNFERMLFVLEEWSSFRAWEITSPLDDKIDEEKSKKLLQLVKSQIDNGGKVITVWPAVNERNSSKWKGLFELWKTLDEALSRLDYGNRVLQLLDEFLFMAEYLRCCVRNTDSYHFAARI</sequence>
<dbReference type="AlphaFoldDB" id="A0A0B1SSB0"/>
<reference evidence="1 2" key="1">
    <citation type="submission" date="2014-03" db="EMBL/GenBank/DDBJ databases">
        <title>Draft genome of the hookworm Oesophagostomum dentatum.</title>
        <authorList>
            <person name="Mitreva M."/>
        </authorList>
    </citation>
    <scope>NUCLEOTIDE SEQUENCE [LARGE SCALE GENOMIC DNA]</scope>
    <source>
        <strain evidence="1 2">OD-Hann</strain>
    </source>
</reference>
<dbReference type="OrthoDB" id="5868972at2759"/>
<name>A0A0B1SSB0_OESDE</name>
<feature type="non-terminal residue" evidence="1">
    <location>
        <position position="1"/>
    </location>
</feature>
<evidence type="ECO:0000313" key="1">
    <source>
        <dbReference type="EMBL" id="KHJ87849.1"/>
    </source>
</evidence>
<dbReference type="EMBL" id="KN556886">
    <property type="protein sequence ID" value="KHJ87849.1"/>
    <property type="molecule type" value="Genomic_DNA"/>
</dbReference>
<gene>
    <name evidence="1" type="ORF">OESDEN_12368</name>
</gene>
<keyword evidence="2" id="KW-1185">Reference proteome</keyword>
<evidence type="ECO:0000313" key="2">
    <source>
        <dbReference type="Proteomes" id="UP000053660"/>
    </source>
</evidence>
<accession>A0A0B1SSB0</accession>
<protein>
    <submittedName>
        <fullName evidence="1">Uncharacterized protein</fullName>
    </submittedName>
</protein>
<dbReference type="Proteomes" id="UP000053660">
    <property type="component" value="Unassembled WGS sequence"/>
</dbReference>